<accession>A0A372JEB5</accession>
<dbReference type="InterPro" id="IPR037523">
    <property type="entry name" value="VOC_core"/>
</dbReference>
<reference evidence="2 3" key="1">
    <citation type="submission" date="2018-08" db="EMBL/GenBank/DDBJ databases">
        <title>Actinomadura jelena sp. nov., a novel Actinomycete isolated from soil in Chad.</title>
        <authorList>
            <person name="Shi L."/>
        </authorList>
    </citation>
    <scope>NUCLEOTIDE SEQUENCE [LARGE SCALE GENOMIC DNA]</scope>
    <source>
        <strain evidence="2 3">NEAU-G17</strain>
    </source>
</reference>
<dbReference type="InterPro" id="IPR029068">
    <property type="entry name" value="Glyas_Bleomycin-R_OHBP_Dase"/>
</dbReference>
<comment type="caution">
    <text evidence="2">The sequence shown here is derived from an EMBL/GenBank/DDBJ whole genome shotgun (WGS) entry which is preliminary data.</text>
</comment>
<dbReference type="InterPro" id="IPR052164">
    <property type="entry name" value="Anthracycline_SecMetBiosynth"/>
</dbReference>
<dbReference type="Proteomes" id="UP000261811">
    <property type="component" value="Unassembled WGS sequence"/>
</dbReference>
<dbReference type="EMBL" id="QURH01000841">
    <property type="protein sequence ID" value="RFU38259.1"/>
    <property type="molecule type" value="Genomic_DNA"/>
</dbReference>
<dbReference type="SUPFAM" id="SSF54593">
    <property type="entry name" value="Glyoxalase/Bleomycin resistance protein/Dihydroxybiphenyl dioxygenase"/>
    <property type="match status" value="2"/>
</dbReference>
<proteinExistence type="predicted"/>
<name>A0A372JEB5_9ACTN</name>
<dbReference type="AlphaFoldDB" id="A0A372JEB5"/>
<organism evidence="2 3">
    <name type="scientific">Actinomadura logoneensis</name>
    <dbReference type="NCBI Taxonomy" id="2293572"/>
    <lineage>
        <taxon>Bacteria</taxon>
        <taxon>Bacillati</taxon>
        <taxon>Actinomycetota</taxon>
        <taxon>Actinomycetes</taxon>
        <taxon>Streptosporangiales</taxon>
        <taxon>Thermomonosporaceae</taxon>
        <taxon>Actinomadura</taxon>
    </lineage>
</organism>
<dbReference type="InterPro" id="IPR004360">
    <property type="entry name" value="Glyas_Fos-R_dOase_dom"/>
</dbReference>
<feature type="domain" description="VOC" evidence="1">
    <location>
        <begin position="141"/>
        <end position="253"/>
    </location>
</feature>
<dbReference type="PANTHER" id="PTHR33993">
    <property type="entry name" value="GLYOXALASE-RELATED"/>
    <property type="match status" value="1"/>
</dbReference>
<dbReference type="CDD" id="cd07247">
    <property type="entry name" value="SgaA_N_like"/>
    <property type="match status" value="2"/>
</dbReference>
<dbReference type="Pfam" id="PF00903">
    <property type="entry name" value="Glyoxalase"/>
    <property type="match status" value="2"/>
</dbReference>
<evidence type="ECO:0000313" key="3">
    <source>
        <dbReference type="Proteomes" id="UP000261811"/>
    </source>
</evidence>
<evidence type="ECO:0000259" key="1">
    <source>
        <dbReference type="PROSITE" id="PS51819"/>
    </source>
</evidence>
<dbReference type="Gene3D" id="3.10.180.10">
    <property type="entry name" value="2,3-Dihydroxybiphenyl 1,2-Dioxygenase, domain 1"/>
    <property type="match status" value="2"/>
</dbReference>
<protein>
    <submittedName>
        <fullName evidence="2">VOC family protein</fullName>
    </submittedName>
</protein>
<dbReference type="PANTHER" id="PTHR33993:SF14">
    <property type="entry name" value="GB|AAF24581.1"/>
    <property type="match status" value="1"/>
</dbReference>
<evidence type="ECO:0000313" key="2">
    <source>
        <dbReference type="EMBL" id="RFU38259.1"/>
    </source>
</evidence>
<sequence length="256" mass="28162">MVRVTTNPPLGTPNYIDLGIPDVERAKRFYGDLFGWSFQDLGPDAMGYQGVMVDGQMIAGLAEVSAEDTGGRHWWNLYFSTDDADATLKKITDAGGEVVQPAGDVFEHGRMAMVKDPSGAQFGLWQGKDMPGSGIVNEPGSFAWEELYTRDTARVTPFYQAVFDLRPERIDAGPGMEYYALNRPDGRPVGGIARGDRDIPMWLVYFEVEDTDQAVRRVQDGGGELLDGPAETPHGRIANVRDPFGVEFRVIHSTGQ</sequence>
<keyword evidence="3" id="KW-1185">Reference proteome</keyword>
<gene>
    <name evidence="2" type="ORF">DZF91_28615</name>
</gene>
<dbReference type="PROSITE" id="PS51819">
    <property type="entry name" value="VOC"/>
    <property type="match status" value="2"/>
</dbReference>
<feature type="domain" description="VOC" evidence="1">
    <location>
        <begin position="12"/>
        <end position="127"/>
    </location>
</feature>